<name>A0A7D9IT91_PARCT</name>
<gene>
    <name evidence="1" type="ORF">PACLA_8A001716</name>
</gene>
<reference evidence="1" key="1">
    <citation type="submission" date="2020-04" db="EMBL/GenBank/DDBJ databases">
        <authorList>
            <person name="Alioto T."/>
            <person name="Alioto T."/>
            <person name="Gomez Garrido J."/>
        </authorList>
    </citation>
    <scope>NUCLEOTIDE SEQUENCE</scope>
    <source>
        <strain evidence="1">A484AB</strain>
    </source>
</reference>
<dbReference type="Proteomes" id="UP001152795">
    <property type="component" value="Unassembled WGS sequence"/>
</dbReference>
<evidence type="ECO:0000313" key="2">
    <source>
        <dbReference type="Proteomes" id="UP001152795"/>
    </source>
</evidence>
<dbReference type="AlphaFoldDB" id="A0A7D9IT91"/>
<protein>
    <submittedName>
        <fullName evidence="1">Uncharacterized protein</fullName>
    </submittedName>
</protein>
<accession>A0A7D9IT91</accession>
<keyword evidence="2" id="KW-1185">Reference proteome</keyword>
<comment type="caution">
    <text evidence="1">The sequence shown here is derived from an EMBL/GenBank/DDBJ whole genome shotgun (WGS) entry which is preliminary data.</text>
</comment>
<proteinExistence type="predicted"/>
<evidence type="ECO:0000313" key="1">
    <source>
        <dbReference type="EMBL" id="CAB4012677.1"/>
    </source>
</evidence>
<sequence>MGETDPITGEVTTDSYYPSSFTSNIFPTTNIPENKKTVINIKNEDDMCFKYAVTRALHPVEKKANVVSKLLRKQTEKYKLEGLTFPVAVKDTKIFSKNNDRRGYGNGSGRRPPNYGKVRPVADGTDRGVRKSYQPPLAR</sequence>
<dbReference type="PANTHER" id="PTHR31511">
    <property type="entry name" value="PROTEIN CBG23764"/>
    <property type="match status" value="1"/>
</dbReference>
<dbReference type="PANTHER" id="PTHR31511:SF12">
    <property type="entry name" value="RHO TERMINATION FACTOR N-TERMINAL DOMAIN-CONTAINING PROTEIN"/>
    <property type="match status" value="1"/>
</dbReference>
<organism evidence="1 2">
    <name type="scientific">Paramuricea clavata</name>
    <name type="common">Red gorgonian</name>
    <name type="synonym">Violescent sea-whip</name>
    <dbReference type="NCBI Taxonomy" id="317549"/>
    <lineage>
        <taxon>Eukaryota</taxon>
        <taxon>Metazoa</taxon>
        <taxon>Cnidaria</taxon>
        <taxon>Anthozoa</taxon>
        <taxon>Octocorallia</taxon>
        <taxon>Malacalcyonacea</taxon>
        <taxon>Plexauridae</taxon>
        <taxon>Paramuricea</taxon>
    </lineage>
</organism>
<dbReference type="OrthoDB" id="6624406at2759"/>
<dbReference type="EMBL" id="CACRXK020007597">
    <property type="protein sequence ID" value="CAB4012677.1"/>
    <property type="molecule type" value="Genomic_DNA"/>
</dbReference>